<dbReference type="Proteomes" id="UP000636479">
    <property type="component" value="Unassembled WGS sequence"/>
</dbReference>
<dbReference type="InterPro" id="IPR042183">
    <property type="entry name" value="MmgE/PrpD_sf_1"/>
</dbReference>
<accession>A0A8H6W660</accession>
<dbReference type="InterPro" id="IPR045336">
    <property type="entry name" value="MmgE_PrpD_N"/>
</dbReference>
<name>A0A8H6W660_9AGAR</name>
<dbReference type="AlphaFoldDB" id="A0A8H6W660"/>
<dbReference type="GeneID" id="59343605"/>
<dbReference type="Gene3D" id="3.30.1330.120">
    <property type="entry name" value="2-methylcitrate dehydratase PrpD"/>
    <property type="match status" value="1"/>
</dbReference>
<dbReference type="Pfam" id="PF19305">
    <property type="entry name" value="MmgE_PrpD_C"/>
    <property type="match status" value="1"/>
</dbReference>
<dbReference type="InterPro" id="IPR036148">
    <property type="entry name" value="MmgE/PrpD_sf"/>
</dbReference>
<feature type="domain" description="MmgE/PrpD N-terminal" evidence="2">
    <location>
        <begin position="7"/>
        <end position="239"/>
    </location>
</feature>
<evidence type="ECO:0000259" key="2">
    <source>
        <dbReference type="Pfam" id="PF03972"/>
    </source>
</evidence>
<gene>
    <name evidence="4" type="ORF">MIND_00427400</name>
</gene>
<dbReference type="GO" id="GO:0016829">
    <property type="term" value="F:lyase activity"/>
    <property type="evidence" value="ECO:0007669"/>
    <property type="project" value="InterPro"/>
</dbReference>
<dbReference type="EMBL" id="JACAZF010000004">
    <property type="protein sequence ID" value="KAF7306362.1"/>
    <property type="molecule type" value="Genomic_DNA"/>
</dbReference>
<evidence type="ECO:0000256" key="1">
    <source>
        <dbReference type="ARBA" id="ARBA00006174"/>
    </source>
</evidence>
<evidence type="ECO:0000259" key="3">
    <source>
        <dbReference type="Pfam" id="PF19305"/>
    </source>
</evidence>
<feature type="domain" description="MmgE/PrpD C-terminal" evidence="3">
    <location>
        <begin position="271"/>
        <end position="427"/>
    </location>
</feature>
<protein>
    <submittedName>
        <fullName evidence="4">2-methylcitrate dehydratase</fullName>
    </submittedName>
</protein>
<dbReference type="SUPFAM" id="SSF103378">
    <property type="entry name" value="2-methylcitrate dehydratase PrpD"/>
    <property type="match status" value="1"/>
</dbReference>
<comment type="similarity">
    <text evidence="1">Belongs to the PrpD family.</text>
</comment>
<proteinExistence type="inferred from homology"/>
<organism evidence="4 5">
    <name type="scientific">Mycena indigotica</name>
    <dbReference type="NCBI Taxonomy" id="2126181"/>
    <lineage>
        <taxon>Eukaryota</taxon>
        <taxon>Fungi</taxon>
        <taxon>Dikarya</taxon>
        <taxon>Basidiomycota</taxon>
        <taxon>Agaricomycotina</taxon>
        <taxon>Agaricomycetes</taxon>
        <taxon>Agaricomycetidae</taxon>
        <taxon>Agaricales</taxon>
        <taxon>Marasmiineae</taxon>
        <taxon>Mycenaceae</taxon>
        <taxon>Mycena</taxon>
    </lineage>
</organism>
<evidence type="ECO:0000313" key="5">
    <source>
        <dbReference type="Proteomes" id="UP000636479"/>
    </source>
</evidence>
<dbReference type="OrthoDB" id="10267976at2759"/>
<dbReference type="Pfam" id="PF03972">
    <property type="entry name" value="MmgE_PrpD_N"/>
    <property type="match status" value="1"/>
</dbReference>
<reference evidence="4" key="1">
    <citation type="submission" date="2020-05" db="EMBL/GenBank/DDBJ databases">
        <title>Mycena genomes resolve the evolution of fungal bioluminescence.</title>
        <authorList>
            <person name="Tsai I.J."/>
        </authorList>
    </citation>
    <scope>NUCLEOTIDE SEQUENCE</scope>
    <source>
        <strain evidence="4">171206Taipei</strain>
    </source>
</reference>
<dbReference type="PANTHER" id="PTHR16943:SF8">
    <property type="entry name" value="2-METHYLCITRATE DEHYDRATASE"/>
    <property type="match status" value="1"/>
</dbReference>
<evidence type="ECO:0000313" key="4">
    <source>
        <dbReference type="EMBL" id="KAF7306362.1"/>
    </source>
</evidence>
<sequence>MATAHAASWAASLTMSQLPPAVVRAAMESLYNYIGCAIGGASHPTTAAARSALAPLFGASTSTLLGQDAKADAAHAALLNGIAAHVHDYDDTHLATIVHPTAPVASALLAQAEALGPGISGERLLVALVAGIEVECKLALGVWPAHYDVGWHITGTVGAIGAAAAVGRLLDLSPVQMEHALGIAASQVTGLRVMFGSDTKAFHVGRAAQNGLLAALLAQKGFTAAPGALEASRGWAAVVDAITPAAPQNIAAQIHTLGHTWEITANAFKPFPCGIVVHPTLDACLRLHDSAAAITAVHVRVHPLVLELTGKTAPADGLQAKFSVFHAAAAALRSGAAGPAQFADAFVVRPDVVALRGKVTATADAGLAADAAEVVLTLADGAERRVFVEHAIGSTAVPMDAAALEAKFLGQVTPVLGAAAAARASAMAWGALESTDVAQWAAGLSE</sequence>
<keyword evidence="5" id="KW-1185">Reference proteome</keyword>
<dbReference type="PANTHER" id="PTHR16943">
    <property type="entry name" value="2-METHYLCITRATE DEHYDRATASE-RELATED"/>
    <property type="match status" value="1"/>
</dbReference>
<dbReference type="InterPro" id="IPR005656">
    <property type="entry name" value="MmgE_PrpD"/>
</dbReference>
<dbReference type="RefSeq" id="XP_037221381.1">
    <property type="nucleotide sequence ID" value="XM_037361089.1"/>
</dbReference>
<dbReference type="InterPro" id="IPR042188">
    <property type="entry name" value="MmgE/PrpD_sf_2"/>
</dbReference>
<dbReference type="Gene3D" id="1.10.4100.10">
    <property type="entry name" value="2-methylcitrate dehydratase PrpD"/>
    <property type="match status" value="1"/>
</dbReference>
<comment type="caution">
    <text evidence="4">The sequence shown here is derived from an EMBL/GenBank/DDBJ whole genome shotgun (WGS) entry which is preliminary data.</text>
</comment>
<dbReference type="InterPro" id="IPR045337">
    <property type="entry name" value="MmgE_PrpD_C"/>
</dbReference>